<evidence type="ECO:0000256" key="3">
    <source>
        <dbReference type="ARBA" id="ARBA00022989"/>
    </source>
</evidence>
<dbReference type="GO" id="GO:0016020">
    <property type="term" value="C:membrane"/>
    <property type="evidence" value="ECO:0007669"/>
    <property type="project" value="UniProtKB-SubCell"/>
</dbReference>
<dbReference type="SUPFAM" id="SSF81321">
    <property type="entry name" value="Family A G protein-coupled receptor-like"/>
    <property type="match status" value="1"/>
</dbReference>
<name>A0A819L3H3_9BILA</name>
<feature type="transmembrane region" description="Helical" evidence="5">
    <location>
        <begin position="6"/>
        <end position="31"/>
    </location>
</feature>
<feature type="transmembrane region" description="Helical" evidence="5">
    <location>
        <begin position="293"/>
        <end position="313"/>
    </location>
</feature>
<keyword evidence="4 5" id="KW-0472">Membrane</keyword>
<feature type="domain" description="G-protein coupled receptors family 1 profile" evidence="6">
    <location>
        <begin position="22"/>
        <end position="274"/>
    </location>
</feature>
<evidence type="ECO:0000313" key="7">
    <source>
        <dbReference type="EMBL" id="CAF3954879.1"/>
    </source>
</evidence>
<dbReference type="InterPro" id="IPR017452">
    <property type="entry name" value="GPCR_Rhodpsn_7TM"/>
</dbReference>
<dbReference type="Proteomes" id="UP000663844">
    <property type="component" value="Unassembled WGS sequence"/>
</dbReference>
<comment type="caution">
    <text evidence="7">The sequence shown here is derived from an EMBL/GenBank/DDBJ whole genome shotgun (WGS) entry which is preliminary data.</text>
</comment>
<evidence type="ECO:0000256" key="5">
    <source>
        <dbReference type="SAM" id="Phobius"/>
    </source>
</evidence>
<protein>
    <recommendedName>
        <fullName evidence="6">G-protein coupled receptors family 1 profile domain-containing protein</fullName>
    </recommendedName>
</protein>
<evidence type="ECO:0000259" key="6">
    <source>
        <dbReference type="PROSITE" id="PS50262"/>
    </source>
</evidence>
<sequence length="455" mass="53103">MIVSFYIRAWLLLIPLIPSMIVSVFNLYHLLSNRILRNALNNHAIICLLFSGFIIQLTDIIWNIYYNFTQIALSSTPIFCIVWVYISTVLIVTIYFLMTWASIERHILIFYSNYFATKRKRIFFHYLPLSICFIWPTLFYTVMFLILPCDIPFSYHIRLCNRYSCITRIEGVSLRDSTVHLVLPPFIVAFSSVTLFIRVLCQRHRTHQRIDWRNYKKLAGQLLPISFVYIVLGLPPMALYAAYSFGLSRSVATDYYSDSMFFAYWSILFTPFASVISLPGLRVKCETFELFTVFKIIIMDLRIIGIVILAVVMDKVCEEFVVFVQNAVDRHKQITNVDDTTTLKKTLISNGNSRRVQAEHWAVPVPFKPDLINSTYRCFIDPLNTQQQPLTEIPDIASIRHDFIWYTLIPILMVIVLSTIILLLIIILLLMTISDVTPRRRFRRARQIQPEITKA</sequence>
<evidence type="ECO:0000256" key="4">
    <source>
        <dbReference type="ARBA" id="ARBA00023136"/>
    </source>
</evidence>
<feature type="transmembrane region" description="Helical" evidence="5">
    <location>
        <begin position="122"/>
        <end position="147"/>
    </location>
</feature>
<feature type="transmembrane region" description="Helical" evidence="5">
    <location>
        <begin position="71"/>
        <end position="101"/>
    </location>
</feature>
<keyword evidence="2 5" id="KW-0812">Transmembrane</keyword>
<organism evidence="7 8">
    <name type="scientific">Adineta steineri</name>
    <dbReference type="NCBI Taxonomy" id="433720"/>
    <lineage>
        <taxon>Eukaryota</taxon>
        <taxon>Metazoa</taxon>
        <taxon>Spiralia</taxon>
        <taxon>Gnathifera</taxon>
        <taxon>Rotifera</taxon>
        <taxon>Eurotatoria</taxon>
        <taxon>Bdelloidea</taxon>
        <taxon>Adinetida</taxon>
        <taxon>Adinetidae</taxon>
        <taxon>Adineta</taxon>
    </lineage>
</organism>
<accession>A0A819L3H3</accession>
<feature type="transmembrane region" description="Helical" evidence="5">
    <location>
        <begin position="262"/>
        <end position="281"/>
    </location>
</feature>
<feature type="transmembrane region" description="Helical" evidence="5">
    <location>
        <begin position="181"/>
        <end position="201"/>
    </location>
</feature>
<dbReference type="PROSITE" id="PS50262">
    <property type="entry name" value="G_PROTEIN_RECEP_F1_2"/>
    <property type="match status" value="1"/>
</dbReference>
<feature type="transmembrane region" description="Helical" evidence="5">
    <location>
        <begin position="43"/>
        <end position="65"/>
    </location>
</feature>
<feature type="transmembrane region" description="Helical" evidence="5">
    <location>
        <begin position="403"/>
        <end position="433"/>
    </location>
</feature>
<dbReference type="AlphaFoldDB" id="A0A819L3H3"/>
<dbReference type="EMBL" id="CAJOAZ010002733">
    <property type="protein sequence ID" value="CAF3954879.1"/>
    <property type="molecule type" value="Genomic_DNA"/>
</dbReference>
<evidence type="ECO:0000256" key="2">
    <source>
        <dbReference type="ARBA" id="ARBA00022692"/>
    </source>
</evidence>
<comment type="subcellular location">
    <subcellularLocation>
        <location evidence="1">Membrane</location>
    </subcellularLocation>
</comment>
<evidence type="ECO:0000313" key="8">
    <source>
        <dbReference type="Proteomes" id="UP000663844"/>
    </source>
</evidence>
<reference evidence="7" key="1">
    <citation type="submission" date="2021-02" db="EMBL/GenBank/DDBJ databases">
        <authorList>
            <person name="Nowell W R."/>
        </authorList>
    </citation>
    <scope>NUCLEOTIDE SEQUENCE</scope>
</reference>
<proteinExistence type="predicted"/>
<evidence type="ECO:0000256" key="1">
    <source>
        <dbReference type="ARBA" id="ARBA00004370"/>
    </source>
</evidence>
<gene>
    <name evidence="7" type="ORF">OXD698_LOCUS26912</name>
</gene>
<feature type="transmembrane region" description="Helical" evidence="5">
    <location>
        <begin position="222"/>
        <end position="242"/>
    </location>
</feature>
<dbReference type="Gene3D" id="1.20.1070.10">
    <property type="entry name" value="Rhodopsin 7-helix transmembrane proteins"/>
    <property type="match status" value="1"/>
</dbReference>
<keyword evidence="3 5" id="KW-1133">Transmembrane helix</keyword>